<evidence type="ECO:0000256" key="4">
    <source>
        <dbReference type="ARBA" id="ARBA00022833"/>
    </source>
</evidence>
<dbReference type="AlphaFoldDB" id="A0A811Q9Q4"/>
<dbReference type="GO" id="GO:0003677">
    <property type="term" value="F:DNA binding"/>
    <property type="evidence" value="ECO:0007669"/>
    <property type="project" value="UniProtKB-KW"/>
</dbReference>
<comment type="subcellular location">
    <subcellularLocation>
        <location evidence="1">Nucleus</location>
    </subcellularLocation>
</comment>
<evidence type="ECO:0000259" key="8">
    <source>
        <dbReference type="Pfam" id="PF05699"/>
    </source>
</evidence>
<dbReference type="EMBL" id="CAJGYO010000009">
    <property type="protein sequence ID" value="CAD6254953.1"/>
    <property type="molecule type" value="Genomic_DNA"/>
</dbReference>
<evidence type="ECO:0008006" key="12">
    <source>
        <dbReference type="Google" id="ProtNLM"/>
    </source>
</evidence>
<dbReference type="InterPro" id="IPR012337">
    <property type="entry name" value="RNaseH-like_sf"/>
</dbReference>
<accession>A0A811Q9Q4</accession>
<name>A0A811Q9Q4_9POAL</name>
<feature type="compositionally biased region" description="Low complexity" evidence="7">
    <location>
        <begin position="298"/>
        <end position="307"/>
    </location>
</feature>
<dbReference type="PANTHER" id="PTHR46481:SF10">
    <property type="entry name" value="ZINC FINGER BED DOMAIN-CONTAINING PROTEIN 39"/>
    <property type="match status" value="1"/>
</dbReference>
<gene>
    <name evidence="10" type="ORF">NCGR_LOCUS38550</name>
</gene>
<proteinExistence type="predicted"/>
<dbReference type="InterPro" id="IPR052035">
    <property type="entry name" value="ZnF_BED_domain_contain"/>
</dbReference>
<dbReference type="Pfam" id="PF05699">
    <property type="entry name" value="Dimer_Tnp_hAT"/>
    <property type="match status" value="1"/>
</dbReference>
<dbReference type="GO" id="GO:0008270">
    <property type="term" value="F:zinc ion binding"/>
    <property type="evidence" value="ECO:0007669"/>
    <property type="project" value="UniProtKB-KW"/>
</dbReference>
<organism evidence="10 11">
    <name type="scientific">Miscanthus lutarioriparius</name>
    <dbReference type="NCBI Taxonomy" id="422564"/>
    <lineage>
        <taxon>Eukaryota</taxon>
        <taxon>Viridiplantae</taxon>
        <taxon>Streptophyta</taxon>
        <taxon>Embryophyta</taxon>
        <taxon>Tracheophyta</taxon>
        <taxon>Spermatophyta</taxon>
        <taxon>Magnoliopsida</taxon>
        <taxon>Liliopsida</taxon>
        <taxon>Poales</taxon>
        <taxon>Poaceae</taxon>
        <taxon>PACMAD clade</taxon>
        <taxon>Panicoideae</taxon>
        <taxon>Andropogonodae</taxon>
        <taxon>Andropogoneae</taxon>
        <taxon>Saccharinae</taxon>
        <taxon>Miscanthus</taxon>
    </lineage>
</organism>
<feature type="domain" description="hAT-like transposase RNase-H fold" evidence="9">
    <location>
        <begin position="145"/>
        <end position="208"/>
    </location>
</feature>
<dbReference type="GO" id="GO:0046983">
    <property type="term" value="F:protein dimerization activity"/>
    <property type="evidence" value="ECO:0007669"/>
    <property type="project" value="InterPro"/>
</dbReference>
<feature type="region of interest" description="Disordered" evidence="7">
    <location>
        <begin position="298"/>
        <end position="324"/>
    </location>
</feature>
<sequence>MDMWTSCQNKGYMCVTIHWIDDSWRMQKRIIGFFNVKDLKENANGSLVCDGMFFHVRCACHILNLVARDGLKVISGTLSKVKSLVLAVKGSPLQWEELMKRATEAGLDTKRGIQMDVSTRWNSTYLMLRDALYYKDAFIRLKSSNRRSEDATIREMAVAMSAKFEKYWEQSNIALVQLCFLDPRYKKRLIEYYMKKFHGVHYQAELDEFISVRYMLEPLLKIVGEFDILAWWKNKREEYPILSQIVRDVMAVQVSTVASECAFSAAGRVVDPYRSRLDHEMILKWLDQFCTGSGAGPACAPATTTTPNVDNDDPEEGEDEEEAHLSGKRYKKCTSWVRNYFTKKKEKGIMDNYFQEKETLYALLKTMNCRFSATMDMWTSCQNKGYMCVTIHWIDDSWRMQKRIIGFFNVKGRHLGAKLCETFFEVMVKWYIENRLFALTLDNASSNEVMYCHILNLVARDGLKVISGTLKQDSKMVGSIDNNKEGEEDAEEDNEEEKDMESDPIPDIMDDADEL</sequence>
<evidence type="ECO:0000256" key="5">
    <source>
        <dbReference type="ARBA" id="ARBA00023125"/>
    </source>
</evidence>
<keyword evidence="3" id="KW-0863">Zinc-finger</keyword>
<keyword evidence="6" id="KW-0539">Nucleus</keyword>
<feature type="domain" description="HAT C-terminal dimerisation" evidence="8">
    <location>
        <begin position="213"/>
        <end position="284"/>
    </location>
</feature>
<comment type="caution">
    <text evidence="10">The sequence shown here is derived from an EMBL/GenBank/DDBJ whole genome shotgun (WGS) entry which is preliminary data.</text>
</comment>
<dbReference type="PANTHER" id="PTHR46481">
    <property type="entry name" value="ZINC FINGER BED DOMAIN-CONTAINING PROTEIN 4"/>
    <property type="match status" value="1"/>
</dbReference>
<dbReference type="InterPro" id="IPR008906">
    <property type="entry name" value="HATC_C_dom"/>
</dbReference>
<dbReference type="Proteomes" id="UP000604825">
    <property type="component" value="Unassembled WGS sequence"/>
</dbReference>
<feature type="compositionally biased region" description="Acidic residues" evidence="7">
    <location>
        <begin position="486"/>
        <end position="515"/>
    </location>
</feature>
<keyword evidence="5" id="KW-0238">DNA-binding</keyword>
<reference evidence="10" key="1">
    <citation type="submission" date="2020-10" db="EMBL/GenBank/DDBJ databases">
        <authorList>
            <person name="Han B."/>
            <person name="Lu T."/>
            <person name="Zhao Q."/>
            <person name="Huang X."/>
            <person name="Zhao Y."/>
        </authorList>
    </citation>
    <scope>NUCLEOTIDE SEQUENCE</scope>
</reference>
<evidence type="ECO:0000259" key="9">
    <source>
        <dbReference type="Pfam" id="PF14372"/>
    </source>
</evidence>
<protein>
    <recommendedName>
        <fullName evidence="12">Transposase</fullName>
    </recommendedName>
</protein>
<evidence type="ECO:0000313" key="11">
    <source>
        <dbReference type="Proteomes" id="UP000604825"/>
    </source>
</evidence>
<dbReference type="Pfam" id="PF14372">
    <property type="entry name" value="hAT-like_RNase-H"/>
    <property type="match status" value="1"/>
</dbReference>
<keyword evidence="4" id="KW-0862">Zinc</keyword>
<evidence type="ECO:0000256" key="7">
    <source>
        <dbReference type="SAM" id="MobiDB-lite"/>
    </source>
</evidence>
<dbReference type="InterPro" id="IPR025525">
    <property type="entry name" value="hAT-like_transposase_RNase-H"/>
</dbReference>
<dbReference type="SUPFAM" id="SSF53098">
    <property type="entry name" value="Ribonuclease H-like"/>
    <property type="match status" value="2"/>
</dbReference>
<feature type="compositionally biased region" description="Acidic residues" evidence="7">
    <location>
        <begin position="310"/>
        <end position="322"/>
    </location>
</feature>
<keyword evidence="11" id="KW-1185">Reference proteome</keyword>
<evidence type="ECO:0000256" key="3">
    <source>
        <dbReference type="ARBA" id="ARBA00022771"/>
    </source>
</evidence>
<keyword evidence="2" id="KW-0479">Metal-binding</keyword>
<evidence type="ECO:0000313" key="10">
    <source>
        <dbReference type="EMBL" id="CAD6254953.1"/>
    </source>
</evidence>
<feature type="region of interest" description="Disordered" evidence="7">
    <location>
        <begin position="476"/>
        <end position="515"/>
    </location>
</feature>
<dbReference type="OrthoDB" id="2442905at2759"/>
<evidence type="ECO:0000256" key="2">
    <source>
        <dbReference type="ARBA" id="ARBA00022723"/>
    </source>
</evidence>
<evidence type="ECO:0000256" key="1">
    <source>
        <dbReference type="ARBA" id="ARBA00004123"/>
    </source>
</evidence>
<dbReference type="GO" id="GO:0005634">
    <property type="term" value="C:nucleus"/>
    <property type="evidence" value="ECO:0007669"/>
    <property type="project" value="UniProtKB-SubCell"/>
</dbReference>
<evidence type="ECO:0000256" key="6">
    <source>
        <dbReference type="ARBA" id="ARBA00023242"/>
    </source>
</evidence>